<reference evidence="3 4" key="1">
    <citation type="submission" date="2016-11" db="EMBL/GenBank/DDBJ databases">
        <authorList>
            <person name="Jaros S."/>
            <person name="Januszkiewicz K."/>
            <person name="Wedrychowicz H."/>
        </authorList>
    </citation>
    <scope>NUCLEOTIDE SEQUENCE [LARGE SCALE GENOMIC DNA]</scope>
    <source>
        <strain evidence="3 4">KHT3</strain>
    </source>
</reference>
<dbReference type="EMBL" id="FRBD01000009">
    <property type="protein sequence ID" value="SHK67465.1"/>
    <property type="molecule type" value="Genomic_DNA"/>
</dbReference>
<feature type="transmembrane region" description="Helical" evidence="2">
    <location>
        <begin position="176"/>
        <end position="198"/>
    </location>
</feature>
<evidence type="ECO:0000313" key="3">
    <source>
        <dbReference type="EMBL" id="SHK67465.1"/>
    </source>
</evidence>
<keyword evidence="2" id="KW-0812">Transmembrane</keyword>
<dbReference type="InterPro" id="IPR036525">
    <property type="entry name" value="Tubulin/FtsZ_GTPase_sf"/>
</dbReference>
<dbReference type="Gene3D" id="3.40.50.1440">
    <property type="entry name" value="Tubulin/FtsZ, GTPase domain"/>
    <property type="match status" value="1"/>
</dbReference>
<sequence>MATKTKIRRSLFIGLGGTGMRTILKLKKLFIETYGEVPGMIGFLGVDTDRGEYSKDEELKNIASMGFIDDSEIYVEGQNKGNKVRLERNEQVQITVEHPQSLFKRNQDNYAWMPSNNNNALRSLTHGAGQVRTNGRFAFIANSESVEERVSMALTKVARASAVGEKYELIDNKTDVYIIFSLCGGTGCGVFIDMGYLVRRIAGDNCKLAGFGMLPEVFRANLTNGVDRVRPNAYGALMDLDWLMGRNLDDNPVKLPLEGGRTWSTSYTPFDACILVDNKNRNLDVYDETRQIEEMLALTLITSVGELSTANVSVLDNLAVDTTSGSFNVKGKKAWVSGMGVCEVIIRSDELRKIYAHMAAIHLVNQLLNKPADVNTEVMQWIDTVKIREHDADDVIDYLIDTKFTPLSGIDKSDYSDAMNVVTSFVNARQIDDEEVETRLQNLISRVSDELRTLVINSLKRSEGMGVGATEDLLQGIESEVRVYLKEMTNELEEQKTLEAQYDETVRTACKDLKEKAKGIFKIGVDDAKEEVCNFATYLAKTKREIARRVKAITFYNDLLTKIGAYQNRVREIRQRLEIVATNSRSEISKLRQNIARNTETFQINITSRVEPTISLDSHNILISDFITSLKEGNKIFDFSELETSTIGVRLLQHTYNLDRAKEIGNMDINDVLVLLKKNGLFEELVRNMAAKASPLLLHNFLGYIDKKPAINYYIGVNRFEDSLLKKDDYFKNNIEEVGDVNFSNIGMKDRIIVFSQMNPIPPFAIDSVSNKCKREYEDPENDICFHISTTILNEMKKTGYRLEPGNGDNALELWVKGFIFGLIKNDDGTYKYIDEENGDSLWDYWIDLGKYRDEAYKMFIERKSSIEDQFKKKIYNIISVNGLPYVQDIYTRAKEDYIENISQLGFSKEYLREHIKEYKGTVDLIREEIEFVKKQLDIH</sequence>
<dbReference type="RefSeq" id="WP_073207423.1">
    <property type="nucleotide sequence ID" value="NZ_FRBD01000009.1"/>
</dbReference>
<protein>
    <submittedName>
        <fullName evidence="3">Tubulin like</fullName>
    </submittedName>
</protein>
<dbReference type="Pfam" id="PF13809">
    <property type="entry name" value="Tubulin_2"/>
    <property type="match status" value="1"/>
</dbReference>
<accession>A0A1M6UDZ9</accession>
<dbReference type="AlphaFoldDB" id="A0A1M6UDZ9"/>
<keyword evidence="2" id="KW-1133">Transmembrane helix</keyword>
<keyword evidence="2" id="KW-0472">Membrane</keyword>
<name>A0A1M6UDZ9_XYLRU</name>
<organism evidence="3 4">
    <name type="scientific">Xylanibacter ruminicola</name>
    <name type="common">Prevotella ruminicola</name>
    <dbReference type="NCBI Taxonomy" id="839"/>
    <lineage>
        <taxon>Bacteria</taxon>
        <taxon>Pseudomonadati</taxon>
        <taxon>Bacteroidota</taxon>
        <taxon>Bacteroidia</taxon>
        <taxon>Bacteroidales</taxon>
        <taxon>Prevotellaceae</taxon>
        <taxon>Xylanibacter</taxon>
    </lineage>
</organism>
<dbReference type="InterPro" id="IPR025904">
    <property type="entry name" value="Tubulin-like"/>
</dbReference>
<dbReference type="OrthoDB" id="3400278at2"/>
<proteinExistence type="predicted"/>
<keyword evidence="1" id="KW-0175">Coiled coil</keyword>
<evidence type="ECO:0000256" key="2">
    <source>
        <dbReference type="SAM" id="Phobius"/>
    </source>
</evidence>
<dbReference type="Proteomes" id="UP000184130">
    <property type="component" value="Unassembled WGS sequence"/>
</dbReference>
<feature type="coiled-coil region" evidence="1">
    <location>
        <begin position="556"/>
        <end position="594"/>
    </location>
</feature>
<evidence type="ECO:0000256" key="1">
    <source>
        <dbReference type="SAM" id="Coils"/>
    </source>
</evidence>
<gene>
    <name evidence="3" type="ORF">SAMN05216463_10912</name>
</gene>
<evidence type="ECO:0000313" key="4">
    <source>
        <dbReference type="Proteomes" id="UP000184130"/>
    </source>
</evidence>